<gene>
    <name evidence="1" type="ORF">G8P63_003333</name>
</gene>
<reference evidence="1" key="2">
    <citation type="submission" date="2020-02" db="EMBL/GenBank/DDBJ databases">
        <authorList>
            <consortium name="NCBI Pathogen Detection Project"/>
        </authorList>
    </citation>
    <scope>NUCLEOTIDE SEQUENCE</scope>
    <source>
        <strain evidence="1">MA.CK_05/00002290</strain>
    </source>
</reference>
<dbReference type="EMBL" id="DAAYQX010000008">
    <property type="protein sequence ID" value="HAG5377083.1"/>
    <property type="molecule type" value="Genomic_DNA"/>
</dbReference>
<dbReference type="AlphaFoldDB" id="A0A765FWY4"/>
<organism evidence="1">
    <name type="scientific">Salmonella enterica</name>
    <name type="common">Salmonella choleraesuis</name>
    <dbReference type="NCBI Taxonomy" id="28901"/>
    <lineage>
        <taxon>Bacteria</taxon>
        <taxon>Pseudomonadati</taxon>
        <taxon>Pseudomonadota</taxon>
        <taxon>Gammaproteobacteria</taxon>
        <taxon>Enterobacterales</taxon>
        <taxon>Enterobacteriaceae</taxon>
        <taxon>Salmonella</taxon>
    </lineage>
</organism>
<sequence>MAGHTVTREHTVLNYLGLTTISAHAHSWIHRNEKKTYDKQEVDGKFKGQIFS</sequence>
<protein>
    <submittedName>
        <fullName evidence="1">Uncharacterized protein</fullName>
    </submittedName>
</protein>
<comment type="caution">
    <text evidence="1">The sequence shown here is derived from an EMBL/GenBank/DDBJ whole genome shotgun (WGS) entry which is preliminary data.</text>
</comment>
<proteinExistence type="predicted"/>
<reference evidence="1" key="1">
    <citation type="journal article" date="2018" name="Genome Biol.">
        <title>SKESA: strategic k-mer extension for scrupulous assemblies.</title>
        <authorList>
            <person name="Souvorov A."/>
            <person name="Agarwala R."/>
            <person name="Lipman D.J."/>
        </authorList>
    </citation>
    <scope>NUCLEOTIDE SEQUENCE</scope>
    <source>
        <strain evidence="1">MA.CK_05/00002290</strain>
    </source>
</reference>
<accession>A0A765FWY4</accession>
<name>A0A765FWY4_SALER</name>
<evidence type="ECO:0000313" key="1">
    <source>
        <dbReference type="EMBL" id="HAG5377083.1"/>
    </source>
</evidence>